<dbReference type="GO" id="GO:0009228">
    <property type="term" value="P:thiamine biosynthetic process"/>
    <property type="evidence" value="ECO:0007669"/>
    <property type="project" value="UniProtKB-KW"/>
</dbReference>
<dbReference type="PANTHER" id="PTHR30270:SF0">
    <property type="entry name" value="THIAMINE-MONOPHOSPHATE KINASE"/>
    <property type="match status" value="1"/>
</dbReference>
<comment type="miscellaneous">
    <text evidence="1">Reaction mechanism of ThiL seems to utilize a direct, inline transfer of the gamma-phosphate of ATP to TMP rather than a phosphorylated enzyme intermediate.</text>
</comment>
<reference evidence="4" key="1">
    <citation type="journal article" date="2014" name="Int. J. Syst. Evol. Microbiol.">
        <title>Complete genome sequence of Corynebacterium casei LMG S-19264T (=DSM 44701T), isolated from a smear-ripened cheese.</title>
        <authorList>
            <consortium name="US DOE Joint Genome Institute (JGI-PGF)"/>
            <person name="Walter F."/>
            <person name="Albersmeier A."/>
            <person name="Kalinowski J."/>
            <person name="Ruckert C."/>
        </authorList>
    </citation>
    <scope>NUCLEOTIDE SEQUENCE</scope>
    <source>
        <strain evidence="4">JCM 1480</strain>
    </source>
</reference>
<comment type="function">
    <text evidence="1">Catalyzes the ATP-dependent phosphorylation of thiamine-monophosphate (TMP) to form thiamine-pyrophosphate (TPP), the active form of vitamin B1.</text>
</comment>
<feature type="binding site" evidence="1">
    <location>
        <position position="55"/>
    </location>
    <ligand>
        <name>Mg(2+)</name>
        <dbReference type="ChEBI" id="CHEBI:18420"/>
        <label>4</label>
    </ligand>
</feature>
<feature type="binding site" evidence="1">
    <location>
        <position position="56"/>
    </location>
    <ligand>
        <name>Mg(2+)</name>
        <dbReference type="ChEBI" id="CHEBI:18420"/>
        <label>1</label>
    </ligand>
</feature>
<feature type="binding site" evidence="1">
    <location>
        <position position="86"/>
    </location>
    <ligand>
        <name>Mg(2+)</name>
        <dbReference type="ChEBI" id="CHEBI:18420"/>
        <label>4</label>
    </ligand>
</feature>
<feature type="binding site" evidence="1">
    <location>
        <position position="64"/>
    </location>
    <ligand>
        <name>substrate</name>
    </ligand>
</feature>
<dbReference type="AlphaFoldDB" id="A0A8H9G7P9"/>
<feature type="domain" description="PurM-like N-terminal" evidence="3">
    <location>
        <begin position="39"/>
        <end position="151"/>
    </location>
</feature>
<dbReference type="Gene3D" id="3.90.650.10">
    <property type="entry name" value="PurM-like C-terminal domain"/>
    <property type="match status" value="1"/>
</dbReference>
<feature type="binding site" evidence="1">
    <location>
        <position position="41"/>
    </location>
    <ligand>
        <name>Mg(2+)</name>
        <dbReference type="ChEBI" id="CHEBI:18420"/>
        <label>4</label>
    </ligand>
</feature>
<dbReference type="GO" id="GO:0005524">
    <property type="term" value="F:ATP binding"/>
    <property type="evidence" value="ECO:0007669"/>
    <property type="project" value="UniProtKB-UniRule"/>
</dbReference>
<feature type="binding site" evidence="1">
    <location>
        <position position="320"/>
    </location>
    <ligand>
        <name>substrate</name>
    </ligand>
</feature>
<keyword evidence="1 5" id="KW-0808">Transferase</keyword>
<comment type="similarity">
    <text evidence="1">Belongs to the thiamine-monophosphate kinase family.</text>
</comment>
<dbReference type="NCBIfam" id="TIGR01379">
    <property type="entry name" value="thiL"/>
    <property type="match status" value="1"/>
</dbReference>
<proteinExistence type="inferred from homology"/>
<dbReference type="Proteomes" id="UP000746584">
    <property type="component" value="Unassembled WGS sequence"/>
</dbReference>
<dbReference type="Proteomes" id="UP000648535">
    <property type="component" value="Unassembled WGS sequence"/>
</dbReference>
<evidence type="ECO:0000259" key="3">
    <source>
        <dbReference type="Pfam" id="PF00586"/>
    </source>
</evidence>
<feature type="binding site" evidence="1">
    <location>
        <position position="86"/>
    </location>
    <ligand>
        <name>Mg(2+)</name>
        <dbReference type="ChEBI" id="CHEBI:18420"/>
        <label>3</label>
    </ligand>
</feature>
<dbReference type="Gene3D" id="3.30.1330.10">
    <property type="entry name" value="PurM-like, N-terminal domain"/>
    <property type="match status" value="1"/>
</dbReference>
<accession>A0A8H9G7P9</accession>
<dbReference type="RefSeq" id="WP_175329019.1">
    <property type="nucleotide sequence ID" value="NZ_BMOI01000001.1"/>
</dbReference>
<dbReference type="GO" id="GO:0009030">
    <property type="term" value="F:thiamine-phosphate kinase activity"/>
    <property type="evidence" value="ECO:0007669"/>
    <property type="project" value="UniProtKB-UniRule"/>
</dbReference>
<feature type="binding site" evidence="1">
    <location>
        <position position="161"/>
    </location>
    <ligand>
        <name>ATP</name>
        <dbReference type="ChEBI" id="CHEBI:30616"/>
    </ligand>
</feature>
<feature type="binding site" evidence="1">
    <location>
        <position position="241"/>
    </location>
    <ligand>
        <name>ATP</name>
        <dbReference type="ChEBI" id="CHEBI:30616"/>
    </ligand>
</feature>
<feature type="binding site" evidence="1">
    <location>
        <position position="86"/>
    </location>
    <ligand>
        <name>Mg(2+)</name>
        <dbReference type="ChEBI" id="CHEBI:18420"/>
        <label>2</label>
    </ligand>
</feature>
<dbReference type="SUPFAM" id="SSF56042">
    <property type="entry name" value="PurM C-terminal domain-like"/>
    <property type="match status" value="1"/>
</dbReference>
<keyword evidence="1" id="KW-0460">Magnesium</keyword>
<dbReference type="EMBL" id="BMOI01000001">
    <property type="protein sequence ID" value="GGK86405.1"/>
    <property type="molecule type" value="Genomic_DNA"/>
</dbReference>
<dbReference type="InterPro" id="IPR006283">
    <property type="entry name" value="ThiL-like"/>
</dbReference>
<keyword evidence="1" id="KW-0479">Metal-binding</keyword>
<organism evidence="4 6">
    <name type="scientific">Curtobacterium luteum</name>
    <dbReference type="NCBI Taxonomy" id="33881"/>
    <lineage>
        <taxon>Bacteria</taxon>
        <taxon>Bacillati</taxon>
        <taxon>Actinomycetota</taxon>
        <taxon>Actinomycetes</taxon>
        <taxon>Micrococcales</taxon>
        <taxon>Microbacteriaceae</taxon>
        <taxon>Curtobacterium</taxon>
    </lineage>
</organism>
<dbReference type="PIRSF" id="PIRSF005303">
    <property type="entry name" value="Thiam_monoph_kin"/>
    <property type="match status" value="1"/>
</dbReference>
<keyword evidence="7" id="KW-1185">Reference proteome</keyword>
<dbReference type="UniPathway" id="UPA00060">
    <property type="reaction ID" value="UER00142"/>
</dbReference>
<dbReference type="InterPro" id="IPR036921">
    <property type="entry name" value="PurM-like_N_sf"/>
</dbReference>
<evidence type="ECO:0000256" key="1">
    <source>
        <dbReference type="HAMAP-Rule" id="MF_02128"/>
    </source>
</evidence>
<evidence type="ECO:0000313" key="5">
    <source>
        <dbReference type="EMBL" id="MBM7801962.1"/>
    </source>
</evidence>
<dbReference type="EC" id="2.7.4.16" evidence="1"/>
<reference evidence="5 7" key="3">
    <citation type="submission" date="2021-01" db="EMBL/GenBank/DDBJ databases">
        <title>Sequencing the genomes of 1000 actinobacteria strains.</title>
        <authorList>
            <person name="Klenk H.-P."/>
        </authorList>
    </citation>
    <scope>NUCLEOTIDE SEQUENCE [LARGE SCALE GENOMIC DNA]</scope>
    <source>
        <strain evidence="5 7">DSM 20542</strain>
    </source>
</reference>
<comment type="caution">
    <text evidence="4">The sequence shown here is derived from an EMBL/GenBank/DDBJ whole genome shotgun (WGS) entry which is preliminary data.</text>
</comment>
<feature type="binding site" evidence="1">
    <location>
        <position position="276"/>
    </location>
    <ligand>
        <name>substrate</name>
    </ligand>
</feature>
<comment type="pathway">
    <text evidence="1">Cofactor biosynthesis; thiamine diphosphate biosynthesis; thiamine diphosphate from thiamine phosphate: step 1/1.</text>
</comment>
<keyword evidence="1 4" id="KW-0418">Kinase</keyword>
<dbReference type="EMBL" id="JAFBCG010000001">
    <property type="protein sequence ID" value="MBM7801962.1"/>
    <property type="molecule type" value="Genomic_DNA"/>
</dbReference>
<evidence type="ECO:0000313" key="7">
    <source>
        <dbReference type="Proteomes" id="UP000746584"/>
    </source>
</evidence>
<feature type="binding site" evidence="1">
    <location>
        <position position="239"/>
    </location>
    <ligand>
        <name>Mg(2+)</name>
        <dbReference type="ChEBI" id="CHEBI:18420"/>
        <label>3</label>
    </ligand>
</feature>
<dbReference type="Pfam" id="PF00586">
    <property type="entry name" value="AIRS"/>
    <property type="match status" value="1"/>
</dbReference>
<keyword evidence="1" id="KW-0784">Thiamine biosynthesis</keyword>
<keyword evidence="1" id="KW-0067">ATP-binding</keyword>
<feature type="binding site" evidence="1">
    <location>
        <position position="242"/>
    </location>
    <ligand>
        <name>Mg(2+)</name>
        <dbReference type="ChEBI" id="CHEBI:18420"/>
        <label>5</label>
    </ligand>
</feature>
<dbReference type="HAMAP" id="MF_02128">
    <property type="entry name" value="TMP_kinase"/>
    <property type="match status" value="1"/>
</dbReference>
<feature type="binding site" evidence="1">
    <location>
        <position position="41"/>
    </location>
    <ligand>
        <name>Mg(2+)</name>
        <dbReference type="ChEBI" id="CHEBI:18420"/>
        <label>3</label>
    </ligand>
</feature>
<feature type="binding site" evidence="1">
    <location>
        <position position="57"/>
    </location>
    <ligand>
        <name>Mg(2+)</name>
        <dbReference type="ChEBI" id="CHEBI:18420"/>
        <label>2</label>
    </ligand>
</feature>
<feature type="binding site" evidence="1">
    <location>
        <position position="136"/>
    </location>
    <ligand>
        <name>Mg(2+)</name>
        <dbReference type="ChEBI" id="CHEBI:18420"/>
        <label>1</label>
    </ligand>
</feature>
<feature type="binding site" evidence="1">
    <location>
        <position position="57"/>
    </location>
    <ligand>
        <name>Mg(2+)</name>
        <dbReference type="ChEBI" id="CHEBI:18420"/>
        <label>1</label>
    </ligand>
</feature>
<gene>
    <name evidence="1 4" type="primary">thiL</name>
    <name evidence="4" type="ORF">GCM10009769_00400</name>
    <name evidence="5" type="ORF">JOE58_001213</name>
</gene>
<keyword evidence="1" id="KW-0547">Nucleotide-binding</keyword>
<reference evidence="4" key="2">
    <citation type="submission" date="2020-09" db="EMBL/GenBank/DDBJ databases">
        <authorList>
            <person name="Sun Q."/>
            <person name="Ohkuma M."/>
        </authorList>
    </citation>
    <scope>NUCLEOTIDE SEQUENCE</scope>
    <source>
        <strain evidence="4">JCM 1480</strain>
    </source>
</reference>
<evidence type="ECO:0000313" key="6">
    <source>
        <dbReference type="Proteomes" id="UP000648535"/>
    </source>
</evidence>
<evidence type="ECO:0000313" key="4">
    <source>
        <dbReference type="EMBL" id="GGK86405.1"/>
    </source>
</evidence>
<dbReference type="InterPro" id="IPR036676">
    <property type="entry name" value="PurM-like_C_sf"/>
</dbReference>
<dbReference type="CDD" id="cd02194">
    <property type="entry name" value="ThiL"/>
    <property type="match status" value="1"/>
</dbReference>
<sequence>MDAKDDSQPGPTVGEVGELEVLDRIVRRLPAGDPVIGPGDDCAVLAAPDGRYVVTTDMMVHGPDFRWAWSSPEDIGWKAAATNLSDVAAMGATPTGLVIALAAPQDTPVSVLERFADGVRLAVEALAPACGVVGGDLSTSSTFTVSVTAFGDLGGRAPVLRSGAEPGDVVAVSGELGRAARGLARLFRDGVDAAGEPSRAATVASGADADSDALRQRRPVPPIADGVAAAGAGATAMLDLSDGLAIDGGRLARASRVTLDLDPTVVEEGPALHGGEDHGLLATFPPGMPLPAGFRRIGSVRERGEHDVLRGGRPVPTSGWDPYADWDGAAG</sequence>
<dbReference type="GO" id="GO:0000287">
    <property type="term" value="F:magnesium ion binding"/>
    <property type="evidence" value="ECO:0007669"/>
    <property type="project" value="UniProtKB-UniRule"/>
</dbReference>
<feature type="binding site" evidence="1">
    <location>
        <begin position="135"/>
        <end position="136"/>
    </location>
    <ligand>
        <name>ATP</name>
        <dbReference type="ChEBI" id="CHEBI:30616"/>
    </ligand>
</feature>
<feature type="region of interest" description="Disordered" evidence="2">
    <location>
        <begin position="305"/>
        <end position="331"/>
    </location>
</feature>
<dbReference type="InterPro" id="IPR016188">
    <property type="entry name" value="PurM-like_N"/>
</dbReference>
<dbReference type="SUPFAM" id="SSF55326">
    <property type="entry name" value="PurM N-terminal domain-like"/>
    <property type="match status" value="1"/>
</dbReference>
<comment type="catalytic activity">
    <reaction evidence="1">
        <text>thiamine phosphate + ATP = thiamine diphosphate + ADP</text>
        <dbReference type="Rhea" id="RHEA:15913"/>
        <dbReference type="ChEBI" id="CHEBI:30616"/>
        <dbReference type="ChEBI" id="CHEBI:37575"/>
        <dbReference type="ChEBI" id="CHEBI:58937"/>
        <dbReference type="ChEBI" id="CHEBI:456216"/>
        <dbReference type="EC" id="2.7.4.16"/>
    </reaction>
</comment>
<dbReference type="PANTHER" id="PTHR30270">
    <property type="entry name" value="THIAMINE-MONOPHOSPHATE KINASE"/>
    <property type="match status" value="1"/>
</dbReference>
<dbReference type="GO" id="GO:0009229">
    <property type="term" value="P:thiamine diphosphate biosynthetic process"/>
    <property type="evidence" value="ECO:0007669"/>
    <property type="project" value="UniProtKB-UniRule"/>
</dbReference>
<protein>
    <recommendedName>
        <fullName evidence="1">Thiamine-monophosphate kinase</fullName>
        <shortName evidence="1">TMP kinase</shortName>
        <shortName evidence="1">Thiamine-phosphate kinase</shortName>
        <ecNumber evidence="1">2.7.4.16</ecNumber>
    </recommendedName>
</protein>
<evidence type="ECO:0000256" key="2">
    <source>
        <dbReference type="SAM" id="MobiDB-lite"/>
    </source>
</evidence>
<comment type="caution">
    <text evidence="1">Lacks conserved residue(s) required for the propagation of feature annotation.</text>
</comment>
<name>A0A8H9G7P9_9MICO</name>